<feature type="compositionally biased region" description="Basic residues" evidence="3">
    <location>
        <begin position="106"/>
        <end position="117"/>
    </location>
</feature>
<dbReference type="AlphaFoldDB" id="A0A8H4EMH9"/>
<evidence type="ECO:0000256" key="1">
    <source>
        <dbReference type="ARBA" id="ARBA00006800"/>
    </source>
</evidence>
<evidence type="ECO:0000313" key="4">
    <source>
        <dbReference type="EMBL" id="KAF0519160.1"/>
    </source>
</evidence>
<gene>
    <name evidence="4" type="ORF">F8M41_016617</name>
</gene>
<keyword evidence="4" id="KW-0808">Transferase</keyword>
<accession>A0A8H4EMH9</accession>
<evidence type="ECO:0000313" key="5">
    <source>
        <dbReference type="Proteomes" id="UP000439903"/>
    </source>
</evidence>
<dbReference type="InterPro" id="IPR013730">
    <property type="entry name" value="Fyv7/TAP26"/>
</dbReference>
<feature type="compositionally biased region" description="Acidic residues" evidence="3">
    <location>
        <begin position="78"/>
        <end position="89"/>
    </location>
</feature>
<comment type="similarity">
    <text evidence="1">Belongs to the FYV7 family.</text>
</comment>
<dbReference type="GO" id="GO:0004674">
    <property type="term" value="F:protein serine/threonine kinase activity"/>
    <property type="evidence" value="ECO:0007669"/>
    <property type="project" value="UniProtKB-KW"/>
</dbReference>
<comment type="caution">
    <text evidence="4">The sequence shown here is derived from an EMBL/GenBank/DDBJ whole genome shotgun (WGS) entry which is preliminary data.</text>
</comment>
<keyword evidence="4" id="KW-0418">Kinase</keyword>
<feature type="region of interest" description="Disordered" evidence="3">
    <location>
        <begin position="73"/>
        <end position="132"/>
    </location>
</feature>
<dbReference type="Proteomes" id="UP000439903">
    <property type="component" value="Unassembled WGS sequence"/>
</dbReference>
<feature type="compositionally biased region" description="Basic and acidic residues" evidence="3">
    <location>
        <begin position="90"/>
        <end position="105"/>
    </location>
</feature>
<name>A0A8H4EMH9_GIGMA</name>
<protein>
    <recommendedName>
        <fullName evidence="2">rRNA-processing protein FYV7</fullName>
    </recommendedName>
</protein>
<organism evidence="4 5">
    <name type="scientific">Gigaspora margarita</name>
    <dbReference type="NCBI Taxonomy" id="4874"/>
    <lineage>
        <taxon>Eukaryota</taxon>
        <taxon>Fungi</taxon>
        <taxon>Fungi incertae sedis</taxon>
        <taxon>Mucoromycota</taxon>
        <taxon>Glomeromycotina</taxon>
        <taxon>Glomeromycetes</taxon>
        <taxon>Diversisporales</taxon>
        <taxon>Gigasporaceae</taxon>
        <taxon>Gigaspora</taxon>
    </lineage>
</organism>
<evidence type="ECO:0000256" key="2">
    <source>
        <dbReference type="ARBA" id="ARBA00018780"/>
    </source>
</evidence>
<proteinExistence type="inferred from homology"/>
<sequence length="191" mass="22755">MSPPKRKKTFNNFLINNKAQKIKKKFVHKVKTKKDFYKTLSKEKHELETPSFYKQIFSEKSADINEGDINHARHISDSEDNLDKDEDDHHEELIEYDRSSCEESKKSRKIKSNHRSKPNPFHKALKEREYSQREKQAKIEAIKQEKEIRIQNQKAYLAQRKLTKKKLLKRNSKGQPLMKARIDHLLSKITN</sequence>
<keyword evidence="4" id="KW-0723">Serine/threonine-protein kinase</keyword>
<dbReference type="Pfam" id="PF08524">
    <property type="entry name" value="rRNA_processing"/>
    <property type="match status" value="1"/>
</dbReference>
<dbReference type="EMBL" id="WTPW01000364">
    <property type="protein sequence ID" value="KAF0519160.1"/>
    <property type="molecule type" value="Genomic_DNA"/>
</dbReference>
<dbReference type="OrthoDB" id="2405038at2759"/>
<keyword evidence="5" id="KW-1185">Reference proteome</keyword>
<evidence type="ECO:0000256" key="3">
    <source>
        <dbReference type="SAM" id="MobiDB-lite"/>
    </source>
</evidence>
<reference evidence="4 5" key="1">
    <citation type="journal article" date="2019" name="Environ. Microbiol.">
        <title>At the nexus of three kingdoms: the genome of the mycorrhizal fungus Gigaspora margarita provides insights into plant, endobacterial and fungal interactions.</title>
        <authorList>
            <person name="Venice F."/>
            <person name="Ghignone S."/>
            <person name="Salvioli di Fossalunga A."/>
            <person name="Amselem J."/>
            <person name="Novero M."/>
            <person name="Xianan X."/>
            <person name="Sedzielewska Toro K."/>
            <person name="Morin E."/>
            <person name="Lipzen A."/>
            <person name="Grigoriev I.V."/>
            <person name="Henrissat B."/>
            <person name="Martin F.M."/>
            <person name="Bonfante P."/>
        </authorList>
    </citation>
    <scope>NUCLEOTIDE SEQUENCE [LARGE SCALE GENOMIC DNA]</scope>
    <source>
        <strain evidence="4 5">BEG34</strain>
    </source>
</reference>